<feature type="domain" description="OBG-type G" evidence="3">
    <location>
        <begin position="48"/>
        <end position="215"/>
    </location>
</feature>
<dbReference type="EMBL" id="BARW01019950">
    <property type="protein sequence ID" value="GAJ01027.1"/>
    <property type="molecule type" value="Genomic_DNA"/>
</dbReference>
<evidence type="ECO:0000256" key="1">
    <source>
        <dbReference type="ARBA" id="ARBA00022741"/>
    </source>
</evidence>
<keyword evidence="1" id="KW-0547">Nucleotide-binding</keyword>
<proteinExistence type="predicted"/>
<name>X1UBS8_9ZZZZ</name>
<dbReference type="Pfam" id="PF01926">
    <property type="entry name" value="MMR_HSR1"/>
    <property type="match status" value="1"/>
</dbReference>
<dbReference type="InterPro" id="IPR031167">
    <property type="entry name" value="G_OBG"/>
</dbReference>
<feature type="non-terminal residue" evidence="5">
    <location>
        <position position="1"/>
    </location>
</feature>
<sequence>LQALVAKSGKGGWGNTHFVSSTNQAPQIAQKGEIGEENSIILELRLIADVGIIGYPNVGKSTLLAAVSAAKPKIADYPFTTREPVLGVAEVAQQRFVLAEIPGLIGGAHLGRGLGHDFLRHIVRTKILIHLIDGSSASPIEDMIRVNTELSLFDSALAQKPQLVVVNKIDLPQVQTRLAEMKDAFNSAGTAALFISAATGEGISELMTEAIKVLQSATAGVETGEKIPRKVFHPKPRSIGASVHREGDTFVVVAPGLERIVTRTGVASTAVHW</sequence>
<evidence type="ECO:0008006" key="6">
    <source>
        <dbReference type="Google" id="ProtNLM"/>
    </source>
</evidence>
<dbReference type="PRINTS" id="PR00326">
    <property type="entry name" value="GTP1OBG"/>
</dbReference>
<dbReference type="InterPro" id="IPR045086">
    <property type="entry name" value="OBG_GTPase"/>
</dbReference>
<evidence type="ECO:0000259" key="3">
    <source>
        <dbReference type="PROSITE" id="PS51710"/>
    </source>
</evidence>
<dbReference type="GO" id="GO:0005525">
    <property type="term" value="F:GTP binding"/>
    <property type="evidence" value="ECO:0007669"/>
    <property type="project" value="UniProtKB-KW"/>
</dbReference>
<dbReference type="InterPro" id="IPR006169">
    <property type="entry name" value="GTP1_OBG_dom"/>
</dbReference>
<accession>X1UBS8</accession>
<dbReference type="PROSITE" id="PS51710">
    <property type="entry name" value="G_OBG"/>
    <property type="match status" value="1"/>
</dbReference>
<dbReference type="SUPFAM" id="SSF82051">
    <property type="entry name" value="Obg GTP-binding protein N-terminal domain"/>
    <property type="match status" value="1"/>
</dbReference>
<dbReference type="InterPro" id="IPR036726">
    <property type="entry name" value="GTP1_OBG_dom_sf"/>
</dbReference>
<feature type="non-terminal residue" evidence="5">
    <location>
        <position position="273"/>
    </location>
</feature>
<dbReference type="PANTHER" id="PTHR11702">
    <property type="entry name" value="DEVELOPMENTALLY REGULATED GTP-BINDING PROTEIN-RELATED"/>
    <property type="match status" value="1"/>
</dbReference>
<comment type="caution">
    <text evidence="5">The sequence shown here is derived from an EMBL/GenBank/DDBJ whole genome shotgun (WGS) entry which is preliminary data.</text>
</comment>
<evidence type="ECO:0000313" key="5">
    <source>
        <dbReference type="EMBL" id="GAJ01027.1"/>
    </source>
</evidence>
<reference evidence="5" key="1">
    <citation type="journal article" date="2014" name="Front. Microbiol.">
        <title>High frequency of phylogenetically diverse reductive dehalogenase-homologous genes in deep subseafloor sedimentary metagenomes.</title>
        <authorList>
            <person name="Kawai M."/>
            <person name="Futagami T."/>
            <person name="Toyoda A."/>
            <person name="Takaki Y."/>
            <person name="Nishi S."/>
            <person name="Hori S."/>
            <person name="Arai W."/>
            <person name="Tsubouchi T."/>
            <person name="Morono Y."/>
            <person name="Uchiyama I."/>
            <person name="Ito T."/>
            <person name="Fujiyama A."/>
            <person name="Inagaki F."/>
            <person name="Takami H."/>
        </authorList>
    </citation>
    <scope>NUCLEOTIDE SEQUENCE</scope>
    <source>
        <strain evidence="5">Expedition CK06-06</strain>
    </source>
</reference>
<dbReference type="Gene3D" id="3.40.50.300">
    <property type="entry name" value="P-loop containing nucleotide triphosphate hydrolases"/>
    <property type="match status" value="1"/>
</dbReference>
<dbReference type="InterPro" id="IPR027417">
    <property type="entry name" value="P-loop_NTPase"/>
</dbReference>
<dbReference type="GO" id="GO:0003924">
    <property type="term" value="F:GTPase activity"/>
    <property type="evidence" value="ECO:0007669"/>
    <property type="project" value="InterPro"/>
</dbReference>
<dbReference type="InterPro" id="IPR005225">
    <property type="entry name" value="Small_GTP-bd"/>
</dbReference>
<keyword evidence="2" id="KW-0342">GTP-binding</keyword>
<dbReference type="PROSITE" id="PS51883">
    <property type="entry name" value="OBG"/>
    <property type="match status" value="1"/>
</dbReference>
<evidence type="ECO:0000259" key="4">
    <source>
        <dbReference type="PROSITE" id="PS51883"/>
    </source>
</evidence>
<dbReference type="Pfam" id="PF01018">
    <property type="entry name" value="GTP1_OBG"/>
    <property type="match status" value="1"/>
</dbReference>
<gene>
    <name evidence="5" type="ORF">S12H4_33802</name>
</gene>
<dbReference type="PANTHER" id="PTHR11702:SF31">
    <property type="entry name" value="MITOCHONDRIAL RIBOSOME-ASSOCIATED GTPASE 2"/>
    <property type="match status" value="1"/>
</dbReference>
<protein>
    <recommendedName>
        <fullName evidence="6">OBG-type G domain-containing protein</fullName>
    </recommendedName>
</protein>
<evidence type="ECO:0000256" key="2">
    <source>
        <dbReference type="ARBA" id="ARBA00023134"/>
    </source>
</evidence>
<dbReference type="NCBIfam" id="TIGR00231">
    <property type="entry name" value="small_GTP"/>
    <property type="match status" value="1"/>
</dbReference>
<dbReference type="AlphaFoldDB" id="X1UBS8"/>
<dbReference type="Gene3D" id="2.70.210.12">
    <property type="entry name" value="GTP1/OBG domain"/>
    <property type="match status" value="1"/>
</dbReference>
<dbReference type="CDD" id="cd01898">
    <property type="entry name" value="Obg"/>
    <property type="match status" value="1"/>
</dbReference>
<organism evidence="5">
    <name type="scientific">marine sediment metagenome</name>
    <dbReference type="NCBI Taxonomy" id="412755"/>
    <lineage>
        <taxon>unclassified sequences</taxon>
        <taxon>metagenomes</taxon>
        <taxon>ecological metagenomes</taxon>
    </lineage>
</organism>
<feature type="domain" description="Obg" evidence="4">
    <location>
        <begin position="1"/>
        <end position="47"/>
    </location>
</feature>
<dbReference type="InterPro" id="IPR006073">
    <property type="entry name" value="GTP-bd"/>
</dbReference>
<dbReference type="SUPFAM" id="SSF52540">
    <property type="entry name" value="P-loop containing nucleoside triphosphate hydrolases"/>
    <property type="match status" value="1"/>
</dbReference>